<organism evidence="2 3">
    <name type="scientific">Heyndrickxia oleronia</name>
    <dbReference type="NCBI Taxonomy" id="38875"/>
    <lineage>
        <taxon>Bacteria</taxon>
        <taxon>Bacillati</taxon>
        <taxon>Bacillota</taxon>
        <taxon>Bacilli</taxon>
        <taxon>Bacillales</taxon>
        <taxon>Bacillaceae</taxon>
        <taxon>Heyndrickxia</taxon>
    </lineage>
</organism>
<dbReference type="GeneID" id="79870184"/>
<comment type="caution">
    <text evidence="2">The sequence shown here is derived from an EMBL/GenBank/DDBJ whole genome shotgun (WGS) entry which is preliminary data.</text>
</comment>
<feature type="region of interest" description="Disordered" evidence="1">
    <location>
        <begin position="201"/>
        <end position="272"/>
    </location>
</feature>
<evidence type="ECO:0000313" key="2">
    <source>
        <dbReference type="EMBL" id="MDH5163302.1"/>
    </source>
</evidence>
<sequence length="375" mass="42105">MEKTILFTDEQKNLIWRTKLSPNGATQDDARIFMDICEKYGLDPILGEIVFQRFETKRGPVTNFVVSRDGYLKAAMRDKDFVKCVSAVIREGDDFEMDIDGNVIHKFGKKRGPIIGAWAFAEHAKRGKLPVNVDFQEYFVANAASQNGKSYVWDSMPSAMIQKVAEVAALRRQFPLGGIVAAEEMGLDQLEIEQFEKQVIEQPTTKNTEELPKKENKEQVGKSSNTVKKEKKSSVSEKVEVQSDKEDSSEEKEIKQKGKLAQKESVEPLNQESLELPLDEKVVINDEKETFQEDVDSKLQAWTVLMVKAGKSPQTGTPFAKVALENDQGEKTIALARGEVLDLLDEVEESQPYLFELENVNGYVHIIKIAGLAVA</sequence>
<accession>A0AAW6T1S9</accession>
<evidence type="ECO:0000313" key="3">
    <source>
        <dbReference type="Proteomes" id="UP001159179"/>
    </source>
</evidence>
<dbReference type="RefSeq" id="WP_212946033.1">
    <property type="nucleotide sequence ID" value="NZ_BOQX01000010.1"/>
</dbReference>
<dbReference type="GO" id="GO:0003677">
    <property type="term" value="F:DNA binding"/>
    <property type="evidence" value="ECO:0007669"/>
    <property type="project" value="InterPro"/>
</dbReference>
<proteinExistence type="predicted"/>
<evidence type="ECO:0000256" key="1">
    <source>
        <dbReference type="SAM" id="MobiDB-lite"/>
    </source>
</evidence>
<feature type="compositionally biased region" description="Basic and acidic residues" evidence="1">
    <location>
        <begin position="232"/>
        <end position="266"/>
    </location>
</feature>
<dbReference type="EMBL" id="JAROYP010000014">
    <property type="protein sequence ID" value="MDH5163302.1"/>
    <property type="molecule type" value="Genomic_DNA"/>
</dbReference>
<gene>
    <name evidence="2" type="ORF">P5X88_20415</name>
</gene>
<reference evidence="2" key="1">
    <citation type="submission" date="2023-03" db="EMBL/GenBank/DDBJ databases">
        <title>Bacterial isolates from washroom surfaces on a university campus.</title>
        <authorList>
            <person name="Holman D.B."/>
            <person name="Gzyl K.E."/>
            <person name="Taheri A.E."/>
        </authorList>
    </citation>
    <scope>NUCLEOTIDE SEQUENCE</scope>
    <source>
        <strain evidence="2">RD03</strain>
    </source>
</reference>
<dbReference type="AlphaFoldDB" id="A0AAW6T1S9"/>
<dbReference type="Proteomes" id="UP001159179">
    <property type="component" value="Unassembled WGS sequence"/>
</dbReference>
<dbReference type="Pfam" id="PF03837">
    <property type="entry name" value="RecT"/>
    <property type="match status" value="1"/>
</dbReference>
<dbReference type="InterPro" id="IPR018330">
    <property type="entry name" value="RecT_fam"/>
</dbReference>
<protein>
    <submittedName>
        <fullName evidence="2">Recombinase RecT</fullName>
    </submittedName>
</protein>
<feature type="compositionally biased region" description="Basic and acidic residues" evidence="1">
    <location>
        <begin position="207"/>
        <end position="220"/>
    </location>
</feature>
<name>A0AAW6T1S9_9BACI</name>
<dbReference type="GO" id="GO:0006259">
    <property type="term" value="P:DNA metabolic process"/>
    <property type="evidence" value="ECO:0007669"/>
    <property type="project" value="InterPro"/>
</dbReference>